<dbReference type="Pfam" id="PF14052">
    <property type="entry name" value="Caps_assemb_Wzi"/>
    <property type="match status" value="1"/>
</dbReference>
<dbReference type="Gene3D" id="2.40.160.130">
    <property type="entry name" value="Capsule assembly protein Wzi"/>
    <property type="match status" value="1"/>
</dbReference>
<evidence type="ECO:0000313" key="2">
    <source>
        <dbReference type="Proteomes" id="UP000315439"/>
    </source>
</evidence>
<gene>
    <name evidence="1" type="ORF">FLL46_24860</name>
</gene>
<name>A0A545U0K1_9GAMM</name>
<dbReference type="OrthoDB" id="101884at2"/>
<keyword evidence="2" id="KW-1185">Reference proteome</keyword>
<dbReference type="AlphaFoldDB" id="A0A545U0K1"/>
<protein>
    <submittedName>
        <fullName evidence="1">Capsule assembly Wzi family protein</fullName>
    </submittedName>
</protein>
<accession>A0A545U0K1</accession>
<evidence type="ECO:0000313" key="1">
    <source>
        <dbReference type="EMBL" id="TQV83001.1"/>
    </source>
</evidence>
<comment type="caution">
    <text evidence="1">The sequence shown here is derived from an EMBL/GenBank/DDBJ whole genome shotgun (WGS) entry which is preliminary data.</text>
</comment>
<proteinExistence type="predicted"/>
<dbReference type="Proteomes" id="UP000315439">
    <property type="component" value="Unassembled WGS sequence"/>
</dbReference>
<dbReference type="EMBL" id="VIKS01000015">
    <property type="protein sequence ID" value="TQV83001.1"/>
    <property type="molecule type" value="Genomic_DNA"/>
</dbReference>
<dbReference type="InterPro" id="IPR038636">
    <property type="entry name" value="Wzi_sf"/>
</dbReference>
<reference evidence="1 2" key="1">
    <citation type="submission" date="2019-07" db="EMBL/GenBank/DDBJ databases">
        <title>Draft genome for Aliikangiella sp. M105.</title>
        <authorList>
            <person name="Wang G."/>
        </authorList>
    </citation>
    <scope>NUCLEOTIDE SEQUENCE [LARGE SCALE GENOMIC DNA]</scope>
    <source>
        <strain evidence="1 2">M105</strain>
    </source>
</reference>
<organism evidence="1 2">
    <name type="scientific">Aliikangiella coralliicola</name>
    <dbReference type="NCBI Taxonomy" id="2592383"/>
    <lineage>
        <taxon>Bacteria</taxon>
        <taxon>Pseudomonadati</taxon>
        <taxon>Pseudomonadota</taxon>
        <taxon>Gammaproteobacteria</taxon>
        <taxon>Oceanospirillales</taxon>
        <taxon>Pleioneaceae</taxon>
        <taxon>Aliikangiella</taxon>
    </lineage>
</organism>
<dbReference type="InterPro" id="IPR026950">
    <property type="entry name" value="Caps_assemb_Wzi"/>
</dbReference>
<sequence length="492" mass="56149">MKHYLFVVGLLVSSVNSEPWVDTRDEFLRADIELLADQGIITVPITTYPLMWSGIIKDLDDVDIADISTNYKDVYWRVKKSGKEALYKNLRQVRVSLSNQEQTIRSFGDEGRAKAEINARRSGMNKRFAWNIEITRVRSPQDKKTVRFDGSYGSVVSGNWIVTLGAVEKWWGPTWNSAILLSNNARPPVGISVQRNYSDNSSNPIFGWLGAWTFNGFIGQLDDQRVIKDTKLTGLSFSFKPHHSVEIGLRATGLWGGEGRTESFTSLIDNFIGNDKCELISERHCLDLYGDDYYSQNGHRLAGLDFRWKLPFDYPVSFYASLYGENESELIPSKTIQQFGLTSSFQIFGSHWKWFAESSDTSSGKGFSQTYESPVYQTGYRYYSRNIGSTYDNDADGVSLGVLGALNRQNRFKFSISSIKMNQDNSNRSDVVLPTIGKQTVDIKRITIDWSFQYSKLGNVNFGISYSDNIYDEFIKIEDKTRFSLDWEYRLQ</sequence>